<keyword evidence="1" id="KW-0560">Oxidoreductase</keyword>
<organism evidence="4 5">
    <name type="scientific">Parascedosporium putredinis</name>
    <dbReference type="NCBI Taxonomy" id="1442378"/>
    <lineage>
        <taxon>Eukaryota</taxon>
        <taxon>Fungi</taxon>
        <taxon>Dikarya</taxon>
        <taxon>Ascomycota</taxon>
        <taxon>Pezizomycotina</taxon>
        <taxon>Sordariomycetes</taxon>
        <taxon>Hypocreomycetidae</taxon>
        <taxon>Microascales</taxon>
        <taxon>Microascaceae</taxon>
        <taxon>Parascedosporium</taxon>
    </lineage>
</organism>
<name>A0A9P1H7N4_9PEZI</name>
<keyword evidence="5" id="KW-1185">Reference proteome</keyword>
<feature type="compositionally biased region" description="Basic residues" evidence="2">
    <location>
        <begin position="531"/>
        <end position="540"/>
    </location>
</feature>
<dbReference type="PANTHER" id="PTHR43625">
    <property type="entry name" value="AFLATOXIN B1 ALDEHYDE REDUCTASE"/>
    <property type="match status" value="1"/>
</dbReference>
<dbReference type="OrthoDB" id="37537at2759"/>
<feature type="domain" description="NADP-dependent oxidoreductase" evidence="3">
    <location>
        <begin position="21"/>
        <end position="144"/>
    </location>
</feature>
<evidence type="ECO:0000313" key="5">
    <source>
        <dbReference type="Proteomes" id="UP000838763"/>
    </source>
</evidence>
<dbReference type="Gene3D" id="3.20.20.100">
    <property type="entry name" value="NADP-dependent oxidoreductase domain"/>
    <property type="match status" value="2"/>
</dbReference>
<accession>A0A9P1H7N4</accession>
<dbReference type="InterPro" id="IPR036812">
    <property type="entry name" value="NAD(P)_OxRdtase_dom_sf"/>
</dbReference>
<feature type="region of interest" description="Disordered" evidence="2">
    <location>
        <begin position="511"/>
        <end position="542"/>
    </location>
</feature>
<comment type="caution">
    <text evidence="4">The sequence shown here is derived from an EMBL/GenBank/DDBJ whole genome shotgun (WGS) entry which is preliminary data.</text>
</comment>
<evidence type="ECO:0000259" key="3">
    <source>
        <dbReference type="Pfam" id="PF00248"/>
    </source>
</evidence>
<dbReference type="AlphaFoldDB" id="A0A9P1H7N4"/>
<dbReference type="Pfam" id="PF00248">
    <property type="entry name" value="Aldo_ket_red"/>
    <property type="match status" value="2"/>
</dbReference>
<dbReference type="Proteomes" id="UP000838763">
    <property type="component" value="Unassembled WGS sequence"/>
</dbReference>
<feature type="region of interest" description="Disordered" evidence="2">
    <location>
        <begin position="447"/>
        <end position="466"/>
    </location>
</feature>
<evidence type="ECO:0000256" key="2">
    <source>
        <dbReference type="SAM" id="MobiDB-lite"/>
    </source>
</evidence>
<dbReference type="EMBL" id="CALLCH030000015">
    <property type="protein sequence ID" value="CAI4216916.1"/>
    <property type="molecule type" value="Genomic_DNA"/>
</dbReference>
<evidence type="ECO:0000256" key="1">
    <source>
        <dbReference type="ARBA" id="ARBA00023002"/>
    </source>
</evidence>
<reference evidence="4" key="1">
    <citation type="submission" date="2022-11" db="EMBL/GenBank/DDBJ databases">
        <authorList>
            <person name="Scott C."/>
            <person name="Bruce N."/>
        </authorList>
    </citation>
    <scope>NUCLEOTIDE SEQUENCE</scope>
</reference>
<dbReference type="SUPFAM" id="SSF51430">
    <property type="entry name" value="NAD(P)-linked oxidoreductase"/>
    <property type="match status" value="1"/>
</dbReference>
<protein>
    <recommendedName>
        <fullName evidence="3">NADP-dependent oxidoreductase domain-containing protein</fullName>
    </recommendedName>
</protein>
<dbReference type="GO" id="GO:0005737">
    <property type="term" value="C:cytoplasm"/>
    <property type="evidence" value="ECO:0007669"/>
    <property type="project" value="TreeGrafter"/>
</dbReference>
<dbReference type="InterPro" id="IPR023210">
    <property type="entry name" value="NADP_OxRdtase_dom"/>
</dbReference>
<feature type="domain" description="NADP-dependent oxidoreductase" evidence="3">
    <location>
        <begin position="158"/>
        <end position="293"/>
    </location>
</feature>
<evidence type="ECO:0000313" key="4">
    <source>
        <dbReference type="EMBL" id="CAI4216916.1"/>
    </source>
</evidence>
<gene>
    <name evidence="4" type="ORF">PPNO1_LOCUS6560</name>
</gene>
<dbReference type="PANTHER" id="PTHR43625:SF40">
    <property type="entry name" value="ALDO-KETO REDUCTASE YAKC [NADP(+)]"/>
    <property type="match status" value="1"/>
</dbReference>
<dbReference type="InterPro" id="IPR050791">
    <property type="entry name" value="Aldo-Keto_reductase"/>
</dbReference>
<sequence length="577" mass="62749">MAPPVSLTTRPLGKNGPQVPRLGLGLMSLSVAYGKARSDEERLAFLTKAWEMGETFWDTAHGYGDSEVLIGKWFAANPEKRKDIFLASKFGLSFSTGTGVSIDSSPENCRTCLELTLERLGVPYVDLYYVHRLDGKTPVEKTMRGSLSSAFTLGIEDPSVDILRTARELGIATVASSPLGRGLLGGRIRGVQDVRGEGDMRSIGGLPWFEEENIDKNVALVDRLAEMGKARKGKAEGDGQGATTAQMALAWLLAQGDDVFAIPGTTREERLKENLGALDVVIDKDEEKAVRELANVVAGIAPRQLEVQRVVRRAREGLEPGGCAFGRVDSRGRGAGLRLVAARAHERVRRGRGREETSEKVVGSRDRRRLVVGVVSIPPRPAIVASATSSHGSTSSISARNLSLYASVAQRTAKLFEEAELAELSKPAAVNACRCNPIRRASPTALRSAAMPPPASPHSTHERVVRHDVPRRRDKVMPFDPTPHGRRLLASTVAVAVDVAALRRNLSQVLRHAPSLPPPTRPTAHPATGSKSHRTLRRLHSQQLDVPRRTFRRRTVFVWFTWPDPSRPVQGSGTTPG</sequence>
<proteinExistence type="predicted"/>
<dbReference type="GO" id="GO:0016491">
    <property type="term" value="F:oxidoreductase activity"/>
    <property type="evidence" value="ECO:0007669"/>
    <property type="project" value="UniProtKB-KW"/>
</dbReference>